<keyword evidence="4 6" id="KW-1133">Transmembrane helix</keyword>
<evidence type="ECO:0000313" key="9">
    <source>
        <dbReference type="EMBL" id="SDL31105.1"/>
    </source>
</evidence>
<feature type="transmembrane region" description="Helical" evidence="6">
    <location>
        <begin position="288"/>
        <end position="310"/>
    </location>
</feature>
<keyword evidence="5 6" id="KW-0472">Membrane</keyword>
<feature type="transmembrane region" description="Helical" evidence="6">
    <location>
        <begin position="21"/>
        <end position="42"/>
    </location>
</feature>
<dbReference type="Pfam" id="PF12704">
    <property type="entry name" value="MacB_PCD"/>
    <property type="match status" value="2"/>
</dbReference>
<feature type="transmembrane region" description="Helical" evidence="6">
    <location>
        <begin position="426"/>
        <end position="450"/>
    </location>
</feature>
<reference evidence="9 10" key="1">
    <citation type="submission" date="2016-10" db="EMBL/GenBank/DDBJ databases">
        <authorList>
            <person name="de Groot N.N."/>
        </authorList>
    </citation>
    <scope>NUCLEOTIDE SEQUENCE [LARGE SCALE GENOMIC DNA]</scope>
    <source>
        <strain evidence="9 10">DSM 21668</strain>
    </source>
</reference>
<dbReference type="OrthoDB" id="5933722at2"/>
<feature type="transmembrane region" description="Helical" evidence="6">
    <location>
        <begin position="674"/>
        <end position="698"/>
    </location>
</feature>
<dbReference type="InterPro" id="IPR025857">
    <property type="entry name" value="MacB_PCD"/>
</dbReference>
<accession>A0A1G9J170</accession>
<dbReference type="GO" id="GO:0022857">
    <property type="term" value="F:transmembrane transporter activity"/>
    <property type="evidence" value="ECO:0007669"/>
    <property type="project" value="TreeGrafter"/>
</dbReference>
<dbReference type="InterPro" id="IPR050250">
    <property type="entry name" value="Macrolide_Exporter_MacB"/>
</dbReference>
<evidence type="ECO:0000313" key="10">
    <source>
        <dbReference type="Proteomes" id="UP000198901"/>
    </source>
</evidence>
<feature type="transmembrane region" description="Helical" evidence="6">
    <location>
        <begin position="761"/>
        <end position="783"/>
    </location>
</feature>
<feature type="domain" description="ABC3 transporter permease C-terminal" evidence="7">
    <location>
        <begin position="677"/>
        <end position="786"/>
    </location>
</feature>
<dbReference type="STRING" id="563176.SAMN04488090_0703"/>
<evidence type="ECO:0000256" key="1">
    <source>
        <dbReference type="ARBA" id="ARBA00004651"/>
    </source>
</evidence>
<feature type="domain" description="ABC3 transporter permease C-terminal" evidence="7">
    <location>
        <begin position="294"/>
        <end position="410"/>
    </location>
</feature>
<evidence type="ECO:0000256" key="2">
    <source>
        <dbReference type="ARBA" id="ARBA00022475"/>
    </source>
</evidence>
<comment type="subcellular location">
    <subcellularLocation>
        <location evidence="1">Cell membrane</location>
        <topology evidence="1">Multi-pass membrane protein</topology>
    </subcellularLocation>
</comment>
<gene>
    <name evidence="9" type="ORF">SAMN04488090_0703</name>
</gene>
<feature type="domain" description="MacB-like periplasmic core" evidence="8">
    <location>
        <begin position="437"/>
        <end position="640"/>
    </location>
</feature>
<evidence type="ECO:0000259" key="8">
    <source>
        <dbReference type="Pfam" id="PF12704"/>
    </source>
</evidence>
<dbReference type="RefSeq" id="WP_093197734.1">
    <property type="nucleotide sequence ID" value="NZ_FNGS01000001.1"/>
</dbReference>
<dbReference type="PANTHER" id="PTHR30572:SF18">
    <property type="entry name" value="ABC-TYPE MACROLIDE FAMILY EXPORT SYSTEM PERMEASE COMPONENT 2"/>
    <property type="match status" value="1"/>
</dbReference>
<evidence type="ECO:0000256" key="5">
    <source>
        <dbReference type="ARBA" id="ARBA00023136"/>
    </source>
</evidence>
<evidence type="ECO:0000256" key="6">
    <source>
        <dbReference type="SAM" id="Phobius"/>
    </source>
</evidence>
<feature type="transmembrane region" description="Helical" evidence="6">
    <location>
        <begin position="382"/>
        <end position="405"/>
    </location>
</feature>
<organism evidence="9 10">
    <name type="scientific">Siphonobacter aquaeclarae</name>
    <dbReference type="NCBI Taxonomy" id="563176"/>
    <lineage>
        <taxon>Bacteria</taxon>
        <taxon>Pseudomonadati</taxon>
        <taxon>Bacteroidota</taxon>
        <taxon>Cytophagia</taxon>
        <taxon>Cytophagales</taxon>
        <taxon>Cytophagaceae</taxon>
        <taxon>Siphonobacter</taxon>
    </lineage>
</organism>
<name>A0A1G9J170_9BACT</name>
<dbReference type="Proteomes" id="UP000198901">
    <property type="component" value="Unassembled WGS sequence"/>
</dbReference>
<keyword evidence="3 6" id="KW-0812">Transmembrane</keyword>
<dbReference type="GO" id="GO:0005886">
    <property type="term" value="C:plasma membrane"/>
    <property type="evidence" value="ECO:0007669"/>
    <property type="project" value="UniProtKB-SubCell"/>
</dbReference>
<keyword evidence="2" id="KW-1003">Cell membrane</keyword>
<feature type="transmembrane region" description="Helical" evidence="6">
    <location>
        <begin position="726"/>
        <end position="749"/>
    </location>
</feature>
<sequence length="797" mass="89210">MLRNHLKIALRALMKSRVYSFINIVGLALGMAIAILVGLWIYDELSYDRYHESYDRVARVMQHQTANGETGSQVSIPFPLGKELQTTYGTSFKYVAMSSWMGGHILSTGDQKLSKTGVYMDVDAPHIFTLKMKYGTRNGLRDPHSILLSESAAKAFFGDANPLEKRLKIDNKLDVKVTGVFEDLPHNTDFRELEFIAPWLLYVESEDWIKNARDRSQWSNNSFQLYVQIADNTDFATVSKRIGPVKYNHVAPEDRKYKSQLFLHPMSQWHLHSHWDRNGNQTGGQIEYVWLFGMIGIFVLVLACINFMNLSTARSEKRAREVGIRKTIGSLRIQLIGQFFSEAILVSMISLALAILLVELSLPWFNEIAGKKMSVFWANPAFWAAALLFAVSTGLLAGSYPALYLSSFQPISVLKGTFRAGRYASVPRKVLVTLQFTVSVTLIIGTLIVYRQIQYTKNRPVGYSKENLVMLQMKSPDFFEKFNVLRNELKNTGAVVDIAQSSSPLTGIWSSSKGFEWQGKDPNLDARFSTVWVTPEFGRLIGWQILKGRDFSRHLATDSLSVIINEAGVRFAGLKDPVGTVLTWDNKKFVIAGVVKDLIQESPYNPVNPGLYLLDSNNAEWIILKLNPSQSISASLAKVETVFKRLIPSAPFDYQFVDQAFGEKFANEERIGTLAAFFTSLAIFISCLGLFGLASFLAEQRTKEIGVRKVLGASVFNLWKLLSKDFVGLVLLSCAIAGPLAGYCMTNWLSKYEYRTDISGWIFVAAGLGAIGITLITVSYQALRAAMVDPVKSLKSD</sequence>
<evidence type="ECO:0000259" key="7">
    <source>
        <dbReference type="Pfam" id="PF02687"/>
    </source>
</evidence>
<evidence type="ECO:0000256" key="3">
    <source>
        <dbReference type="ARBA" id="ARBA00022692"/>
    </source>
</evidence>
<keyword evidence="10" id="KW-1185">Reference proteome</keyword>
<dbReference type="PANTHER" id="PTHR30572">
    <property type="entry name" value="MEMBRANE COMPONENT OF TRANSPORTER-RELATED"/>
    <property type="match status" value="1"/>
</dbReference>
<protein>
    <submittedName>
        <fullName evidence="9">ABC-type antimicrobial peptide transport system, permease component</fullName>
    </submittedName>
</protein>
<dbReference type="AlphaFoldDB" id="A0A1G9J170"/>
<dbReference type="EMBL" id="FNGS01000001">
    <property type="protein sequence ID" value="SDL31105.1"/>
    <property type="molecule type" value="Genomic_DNA"/>
</dbReference>
<evidence type="ECO:0000256" key="4">
    <source>
        <dbReference type="ARBA" id="ARBA00022989"/>
    </source>
</evidence>
<proteinExistence type="predicted"/>
<feature type="domain" description="MacB-like periplasmic core" evidence="8">
    <location>
        <begin position="20"/>
        <end position="242"/>
    </location>
</feature>
<dbReference type="Pfam" id="PF02687">
    <property type="entry name" value="FtsX"/>
    <property type="match status" value="2"/>
</dbReference>
<dbReference type="InterPro" id="IPR003838">
    <property type="entry name" value="ABC3_permease_C"/>
</dbReference>